<proteinExistence type="predicted"/>
<dbReference type="Proteomes" id="UP000294614">
    <property type="component" value="Unassembled WGS sequence"/>
</dbReference>
<evidence type="ECO:0000313" key="3">
    <source>
        <dbReference type="EMBL" id="TCK61891.1"/>
    </source>
</evidence>
<dbReference type="OrthoDB" id="9814129at2"/>
<comment type="caution">
    <text evidence="3">The sequence shown here is derived from an EMBL/GenBank/DDBJ whole genome shotgun (WGS) entry which is preliminary data.</text>
</comment>
<evidence type="ECO:0000256" key="1">
    <source>
        <dbReference type="SAM" id="SignalP"/>
    </source>
</evidence>
<dbReference type="InterPro" id="IPR039564">
    <property type="entry name" value="Peptidase_C39-like"/>
</dbReference>
<dbReference type="RefSeq" id="WP_132871542.1">
    <property type="nucleotide sequence ID" value="NZ_JBLJBI010000008.1"/>
</dbReference>
<dbReference type="SUPFAM" id="SSF48452">
    <property type="entry name" value="TPR-like"/>
    <property type="match status" value="1"/>
</dbReference>
<evidence type="ECO:0000313" key="4">
    <source>
        <dbReference type="Proteomes" id="UP000294614"/>
    </source>
</evidence>
<keyword evidence="1" id="KW-0732">Signal</keyword>
<dbReference type="Gene3D" id="3.90.70.10">
    <property type="entry name" value="Cysteine proteinases"/>
    <property type="match status" value="1"/>
</dbReference>
<reference evidence="3 4" key="1">
    <citation type="submission" date="2019-03" db="EMBL/GenBank/DDBJ databases">
        <title>Genomic Encyclopedia of Type Strains, Phase IV (KMG-IV): sequencing the most valuable type-strain genomes for metagenomic binning, comparative biology and taxonomic classification.</title>
        <authorList>
            <person name="Goeker M."/>
        </authorList>
    </citation>
    <scope>NUCLEOTIDE SEQUENCE [LARGE SCALE GENOMIC DNA]</scope>
    <source>
        <strain evidence="3 4">DSM 24984</strain>
    </source>
</reference>
<dbReference type="PROSITE" id="PS51257">
    <property type="entry name" value="PROKAR_LIPOPROTEIN"/>
    <property type="match status" value="1"/>
</dbReference>
<dbReference type="Pfam" id="PF13529">
    <property type="entry name" value="Peptidase_C39_2"/>
    <property type="match status" value="1"/>
</dbReference>
<dbReference type="Gene3D" id="1.25.40.10">
    <property type="entry name" value="Tetratricopeptide repeat domain"/>
    <property type="match status" value="1"/>
</dbReference>
<protein>
    <submittedName>
        <fullName evidence="3">Peptidase C39-like protein</fullName>
    </submittedName>
</protein>
<dbReference type="EMBL" id="SMGG01000003">
    <property type="protein sequence ID" value="TCK61891.1"/>
    <property type="molecule type" value="Genomic_DNA"/>
</dbReference>
<feature type="chain" id="PRO_5020718531" evidence="1">
    <location>
        <begin position="20"/>
        <end position="301"/>
    </location>
</feature>
<organism evidence="3 4">
    <name type="scientific">Seleniivibrio woodruffii</name>
    <dbReference type="NCBI Taxonomy" id="1078050"/>
    <lineage>
        <taxon>Bacteria</taxon>
        <taxon>Pseudomonadati</taxon>
        <taxon>Deferribacterota</taxon>
        <taxon>Deferribacteres</taxon>
        <taxon>Deferribacterales</taxon>
        <taxon>Geovibrionaceae</taxon>
        <taxon>Seleniivibrio</taxon>
    </lineage>
</organism>
<feature type="signal peptide" evidence="1">
    <location>
        <begin position="1"/>
        <end position="19"/>
    </location>
</feature>
<evidence type="ECO:0000259" key="2">
    <source>
        <dbReference type="Pfam" id="PF13529"/>
    </source>
</evidence>
<accession>A0A4V6NEH1</accession>
<name>A0A4V6NEH1_9BACT</name>
<feature type="domain" description="Peptidase C39-like" evidence="2">
    <location>
        <begin position="38"/>
        <end position="147"/>
    </location>
</feature>
<gene>
    <name evidence="3" type="ORF">C8D98_0397</name>
</gene>
<dbReference type="NCBIfam" id="NF033920">
    <property type="entry name" value="C39_PA2778_fam"/>
    <property type="match status" value="1"/>
</dbReference>
<dbReference type="AlphaFoldDB" id="A0A4V6NEH1"/>
<keyword evidence="4" id="KW-1185">Reference proteome</keyword>
<sequence>MKKSLTLLFCVWVLTAGCAAKVSSKWDGVTADNPSVALSVPFYDQQDYFCGPASLAMMLEYSGIKSNPDEIAEKVFTPSKKGSFKEDMLTGARRSGRIPYTIDSPHDLYGFLRTGRPVLVFLNLGLDMYPIWHYAVVTGIHGGYITMHSGDTPDERLKTAVFDKIWSRAGYWGFVLLKPGEVPDGIDPVRLSEAASAYALSDASGAIATLSYAYELYDSKPVMFSYATALYISGRKTESIDIFRRITEKYPDDGDGWNNLAHVLNETGLSRLALYAARRAVAIGGKNIDVYQETLDSIQTP</sequence>
<dbReference type="InterPro" id="IPR011990">
    <property type="entry name" value="TPR-like_helical_dom_sf"/>
</dbReference>